<evidence type="ECO:0000313" key="10">
    <source>
        <dbReference type="Proteomes" id="UP000799750"/>
    </source>
</evidence>
<evidence type="ECO:0000256" key="4">
    <source>
        <dbReference type="ARBA" id="ARBA00022989"/>
    </source>
</evidence>
<name>A0A6A6R9U4_9PEZI</name>
<comment type="subcellular location">
    <subcellularLocation>
        <location evidence="1">Membrane</location>
        <topology evidence="1">Multi-pass membrane protein</topology>
    </subcellularLocation>
</comment>
<dbReference type="EMBL" id="MU004182">
    <property type="protein sequence ID" value="KAF2501585.1"/>
    <property type="molecule type" value="Genomic_DNA"/>
</dbReference>
<dbReference type="AlphaFoldDB" id="A0A6A6R9U4"/>
<dbReference type="PANTHER" id="PTHR23501">
    <property type="entry name" value="MAJOR FACILITATOR SUPERFAMILY"/>
    <property type="match status" value="1"/>
</dbReference>
<organism evidence="9 10">
    <name type="scientific">Lophium mytilinum</name>
    <dbReference type="NCBI Taxonomy" id="390894"/>
    <lineage>
        <taxon>Eukaryota</taxon>
        <taxon>Fungi</taxon>
        <taxon>Dikarya</taxon>
        <taxon>Ascomycota</taxon>
        <taxon>Pezizomycotina</taxon>
        <taxon>Dothideomycetes</taxon>
        <taxon>Pleosporomycetidae</taxon>
        <taxon>Mytilinidiales</taxon>
        <taxon>Mytilinidiaceae</taxon>
        <taxon>Lophium</taxon>
    </lineage>
</organism>
<feature type="transmembrane region" description="Helical" evidence="7">
    <location>
        <begin position="356"/>
        <end position="380"/>
    </location>
</feature>
<dbReference type="GO" id="GO:0005886">
    <property type="term" value="C:plasma membrane"/>
    <property type="evidence" value="ECO:0007669"/>
    <property type="project" value="TreeGrafter"/>
</dbReference>
<feature type="transmembrane region" description="Helical" evidence="7">
    <location>
        <begin position="65"/>
        <end position="83"/>
    </location>
</feature>
<evidence type="ECO:0000259" key="8">
    <source>
        <dbReference type="PROSITE" id="PS50850"/>
    </source>
</evidence>
<feature type="compositionally biased region" description="Polar residues" evidence="6">
    <location>
        <begin position="546"/>
        <end position="556"/>
    </location>
</feature>
<feature type="transmembrane region" description="Helical" evidence="7">
    <location>
        <begin position="331"/>
        <end position="350"/>
    </location>
</feature>
<feature type="transmembrane region" description="Helical" evidence="7">
    <location>
        <begin position="427"/>
        <end position="449"/>
    </location>
</feature>
<keyword evidence="10" id="KW-1185">Reference proteome</keyword>
<evidence type="ECO:0000256" key="1">
    <source>
        <dbReference type="ARBA" id="ARBA00004141"/>
    </source>
</evidence>
<feature type="transmembrane region" description="Helical" evidence="7">
    <location>
        <begin position="267"/>
        <end position="287"/>
    </location>
</feature>
<feature type="non-terminal residue" evidence="9">
    <location>
        <position position="1"/>
    </location>
</feature>
<dbReference type="OrthoDB" id="2587356at2759"/>
<gene>
    <name evidence="9" type="ORF">BU16DRAFT_450241</name>
</gene>
<feature type="transmembrane region" description="Helical" evidence="7">
    <location>
        <begin position="228"/>
        <end position="247"/>
    </location>
</feature>
<reference evidence="9" key="1">
    <citation type="journal article" date="2020" name="Stud. Mycol.">
        <title>101 Dothideomycetes genomes: a test case for predicting lifestyles and emergence of pathogens.</title>
        <authorList>
            <person name="Haridas S."/>
            <person name="Albert R."/>
            <person name="Binder M."/>
            <person name="Bloem J."/>
            <person name="Labutti K."/>
            <person name="Salamov A."/>
            <person name="Andreopoulos B."/>
            <person name="Baker S."/>
            <person name="Barry K."/>
            <person name="Bills G."/>
            <person name="Bluhm B."/>
            <person name="Cannon C."/>
            <person name="Castanera R."/>
            <person name="Culley D."/>
            <person name="Daum C."/>
            <person name="Ezra D."/>
            <person name="Gonzalez J."/>
            <person name="Henrissat B."/>
            <person name="Kuo A."/>
            <person name="Liang C."/>
            <person name="Lipzen A."/>
            <person name="Lutzoni F."/>
            <person name="Magnuson J."/>
            <person name="Mondo S."/>
            <person name="Nolan M."/>
            <person name="Ohm R."/>
            <person name="Pangilinan J."/>
            <person name="Park H.-J."/>
            <person name="Ramirez L."/>
            <person name="Alfaro M."/>
            <person name="Sun H."/>
            <person name="Tritt A."/>
            <person name="Yoshinaga Y."/>
            <person name="Zwiers L.-H."/>
            <person name="Turgeon B."/>
            <person name="Goodwin S."/>
            <person name="Spatafora J."/>
            <person name="Crous P."/>
            <person name="Grigoriev I."/>
        </authorList>
    </citation>
    <scope>NUCLEOTIDE SEQUENCE</scope>
    <source>
        <strain evidence="9">CBS 269.34</strain>
    </source>
</reference>
<dbReference type="PANTHER" id="PTHR23501:SF102">
    <property type="entry name" value="DRUG TRANSPORTER, PUTATIVE (AFU_ORTHOLOGUE AFUA_3G08530)-RELATED"/>
    <property type="match status" value="1"/>
</dbReference>
<feature type="transmembrane region" description="Helical" evidence="7">
    <location>
        <begin position="154"/>
        <end position="173"/>
    </location>
</feature>
<feature type="region of interest" description="Disordered" evidence="6">
    <location>
        <begin position="535"/>
        <end position="556"/>
    </location>
</feature>
<dbReference type="InterPro" id="IPR020846">
    <property type="entry name" value="MFS_dom"/>
</dbReference>
<comment type="similarity">
    <text evidence="2">Belongs to the major facilitator superfamily. TCR/Tet family.</text>
</comment>
<protein>
    <submittedName>
        <fullName evidence="9">MFS general substrate transporter</fullName>
    </submittedName>
</protein>
<evidence type="ECO:0000256" key="2">
    <source>
        <dbReference type="ARBA" id="ARBA00007520"/>
    </source>
</evidence>
<feature type="transmembrane region" description="Helical" evidence="7">
    <location>
        <begin position="200"/>
        <end position="222"/>
    </location>
</feature>
<feature type="transmembrane region" description="Helical" evidence="7">
    <location>
        <begin position="480"/>
        <end position="501"/>
    </location>
</feature>
<proteinExistence type="inferred from homology"/>
<evidence type="ECO:0000256" key="6">
    <source>
        <dbReference type="SAM" id="MobiDB-lite"/>
    </source>
</evidence>
<dbReference type="Pfam" id="PF07690">
    <property type="entry name" value="MFS_1"/>
    <property type="match status" value="1"/>
</dbReference>
<dbReference type="InterPro" id="IPR036259">
    <property type="entry name" value="MFS_trans_sf"/>
</dbReference>
<keyword evidence="3 7" id="KW-0812">Transmembrane</keyword>
<dbReference type="Proteomes" id="UP000799750">
    <property type="component" value="Unassembled WGS sequence"/>
</dbReference>
<dbReference type="InterPro" id="IPR011701">
    <property type="entry name" value="MFS"/>
</dbReference>
<evidence type="ECO:0000256" key="5">
    <source>
        <dbReference type="ARBA" id="ARBA00023136"/>
    </source>
</evidence>
<evidence type="ECO:0000256" key="7">
    <source>
        <dbReference type="SAM" id="Phobius"/>
    </source>
</evidence>
<dbReference type="GO" id="GO:0022857">
    <property type="term" value="F:transmembrane transporter activity"/>
    <property type="evidence" value="ECO:0007669"/>
    <property type="project" value="InterPro"/>
</dbReference>
<dbReference type="Gene3D" id="1.20.1250.20">
    <property type="entry name" value="MFS general substrate transporter like domains"/>
    <property type="match status" value="1"/>
</dbReference>
<keyword evidence="5 7" id="KW-0472">Membrane</keyword>
<feature type="transmembrane region" description="Helical" evidence="7">
    <location>
        <begin position="122"/>
        <end position="142"/>
    </location>
</feature>
<dbReference type="SUPFAM" id="SSF103473">
    <property type="entry name" value="MFS general substrate transporter"/>
    <property type="match status" value="1"/>
</dbReference>
<feature type="transmembrane region" description="Helical" evidence="7">
    <location>
        <begin position="89"/>
        <end position="110"/>
    </location>
</feature>
<accession>A0A6A6R9U4</accession>
<evidence type="ECO:0000256" key="3">
    <source>
        <dbReference type="ARBA" id="ARBA00022692"/>
    </source>
</evidence>
<evidence type="ECO:0000313" key="9">
    <source>
        <dbReference type="EMBL" id="KAF2501585.1"/>
    </source>
</evidence>
<feature type="domain" description="Major facilitator superfamily (MFS) profile" evidence="8">
    <location>
        <begin position="1"/>
        <end position="448"/>
    </location>
</feature>
<dbReference type="PROSITE" id="PS50850">
    <property type="entry name" value="MFS"/>
    <property type="match status" value="1"/>
</dbReference>
<feature type="transmembrane region" description="Helical" evidence="7">
    <location>
        <begin position="307"/>
        <end position="324"/>
    </location>
</feature>
<sequence length="556" mass="59720">LQSIQIGYMADVFVVNMARTDFTSIVADVGPAPNNYAWLLVSNGLTGSLLTPVVSQLSDTFERKILLLAGNVIGFIGCVVSATCHSQGALIGSGVLIGISSAAHSLSFTMIAEMVPKRHRPLAIGLFEFSLIPATAFSPLIGHAFVLHTTWRDIYWMAFAHNIAGFIGIAIFYQPEKRRTALQLESIGVRLKKFDWPGHFLYVTMLTLVAIGLLFGGTVYSWDSVGVLLPTFLGVGLIFVFVIWEFFHSRSPWAFLPRPLVTEWRSYSTLLFVLFVSGIGDATSTLWSEEVEILYTTKPITQGLYGMAHGLAGPVFAPLVGYVIQRGFARWWLTFFVVAFMIVGGAQATLSTSSPASAIALATLSGGFYMATTVACIGMIQVAVRHEYLGVATGIAQSLRTYGGSMTSIIAPVMLKNKLKGQVKSRLVPALAAAGVPLLNLPVAVQSFLAGDVTSPAFAGANPLGLLKAGQVLQSCYIHAFAYVYEICILFGGLAIVFALCSKNSKEYLSPVVEIHLKRSKGFLPADVEAITHRVKSRGSRKTESEGSVSAGNGGL</sequence>
<keyword evidence="4 7" id="KW-1133">Transmembrane helix</keyword>